<dbReference type="Proteomes" id="UP001238603">
    <property type="component" value="Unassembled WGS sequence"/>
</dbReference>
<dbReference type="RefSeq" id="WP_285982681.1">
    <property type="nucleotide sequence ID" value="NZ_JASVDS010000003.1"/>
</dbReference>
<dbReference type="EMBL" id="JASVDS010000003">
    <property type="protein sequence ID" value="MDL5032588.1"/>
    <property type="molecule type" value="Genomic_DNA"/>
</dbReference>
<feature type="transmembrane region" description="Helical" evidence="1">
    <location>
        <begin position="20"/>
        <end position="39"/>
    </location>
</feature>
<keyword evidence="4" id="KW-1185">Reference proteome</keyword>
<evidence type="ECO:0000259" key="2">
    <source>
        <dbReference type="Pfam" id="PF20033"/>
    </source>
</evidence>
<evidence type="ECO:0000256" key="1">
    <source>
        <dbReference type="SAM" id="Phobius"/>
    </source>
</evidence>
<accession>A0ABT7LI88</accession>
<comment type="caution">
    <text evidence="3">The sequence shown here is derived from an EMBL/GenBank/DDBJ whole genome shotgun (WGS) entry which is preliminary data.</text>
</comment>
<name>A0ABT7LI88_9BURK</name>
<gene>
    <name evidence="3" type="ORF">QRD43_11805</name>
</gene>
<organism evidence="3 4">
    <name type="scientific">Roseateles subflavus</name>
    <dbReference type="NCBI Taxonomy" id="3053353"/>
    <lineage>
        <taxon>Bacteria</taxon>
        <taxon>Pseudomonadati</taxon>
        <taxon>Pseudomonadota</taxon>
        <taxon>Betaproteobacteria</taxon>
        <taxon>Burkholderiales</taxon>
        <taxon>Sphaerotilaceae</taxon>
        <taxon>Roseateles</taxon>
    </lineage>
</organism>
<proteinExistence type="predicted"/>
<evidence type="ECO:0000313" key="3">
    <source>
        <dbReference type="EMBL" id="MDL5032588.1"/>
    </source>
</evidence>
<sequence>MDSRGDDRGFLLRPPLTGSLIATLGLMLCVALVSAEGLWPTRDEARFQQHLRGEGPGAEPVADTDFVEMDRVGCFGACPTYTVRVHATGEVRFLGHAFVCRKGEAVQQIGALQARRLLAALRSIDWSAASPVDLIPDAEVVALRLRLGTRSVALDLQPAMHGHLRGIPAAIERVAEVGRWLPTWSLVPPGGPLCAGAPGEAPRAPSWWREGQVLFGEER</sequence>
<reference evidence="3 4" key="1">
    <citation type="submission" date="2023-06" db="EMBL/GenBank/DDBJ databases">
        <title>Pelomonas sp. APW6 16S ribosomal RNA gene genome sequencing and assembly.</title>
        <authorList>
            <person name="Woo H."/>
        </authorList>
    </citation>
    <scope>NUCLEOTIDE SEQUENCE [LARGE SCALE GENOMIC DNA]</scope>
    <source>
        <strain evidence="3 4">APW6</strain>
    </source>
</reference>
<keyword evidence="1" id="KW-0812">Transmembrane</keyword>
<evidence type="ECO:0000313" key="4">
    <source>
        <dbReference type="Proteomes" id="UP001238603"/>
    </source>
</evidence>
<keyword evidence="1" id="KW-0472">Membrane</keyword>
<feature type="domain" description="DUF6438" evidence="2">
    <location>
        <begin position="67"/>
        <end position="129"/>
    </location>
</feature>
<keyword evidence="1" id="KW-1133">Transmembrane helix</keyword>
<dbReference type="Pfam" id="PF20033">
    <property type="entry name" value="DUF6438"/>
    <property type="match status" value="1"/>
</dbReference>
<protein>
    <submittedName>
        <fullName evidence="3">DUF6438 domain-containing protein</fullName>
    </submittedName>
</protein>
<dbReference type="InterPro" id="IPR045497">
    <property type="entry name" value="DUF6438"/>
</dbReference>